<evidence type="ECO:0000256" key="2">
    <source>
        <dbReference type="SAM" id="Phobius"/>
    </source>
</evidence>
<proteinExistence type="predicted"/>
<keyword evidence="2" id="KW-1133">Transmembrane helix</keyword>
<accession>A0AAD4DHL8</accession>
<keyword evidence="2" id="KW-0812">Transmembrane</keyword>
<dbReference type="Gene3D" id="2.120.10.80">
    <property type="entry name" value="Kelch-type beta propeller"/>
    <property type="match status" value="1"/>
</dbReference>
<evidence type="ECO:0000256" key="1">
    <source>
        <dbReference type="SAM" id="MobiDB-lite"/>
    </source>
</evidence>
<evidence type="ECO:0000313" key="3">
    <source>
        <dbReference type="EMBL" id="KAG0278455.1"/>
    </source>
</evidence>
<feature type="compositionally biased region" description="Gly residues" evidence="1">
    <location>
        <begin position="277"/>
        <end position="295"/>
    </location>
</feature>
<dbReference type="AlphaFoldDB" id="A0AAD4DHL8"/>
<protein>
    <recommendedName>
        <fullName evidence="5">Galactose oxidase</fullName>
    </recommendedName>
</protein>
<sequence>MELNPSESVWAVSVDDPSNTNSAGDVYFINGWSTPTLGSAVMNATTKTIRRIEASVPLSGGYVAVWSSLRKSILVYGGYTGDVTPNVVAQRNLYELSLSNGTTPPAFELKAEKGDLPLARYGHCLVEAYNGTKMVLFGGATHKATGAEAVGASRMYASCAVTNDMFVAYGGARVDHRTKAWSMVKEPLVVYNLKTSEWQMRFDTEQGQGQGQGLGSGWILSWTKGAFWGIPYIYLAAGAAGLVLLFIILGVFFFFRKRLEERRYSRLADDGEVSNRSGGGGGGFGPESTHSGGGDTRNRQIITYLYDQRPSSHPSTHSAAFVGGSQTSQQPPMSQIRHSTLYYSETAPIQIRTHDPITGYPFPQGKVQFFELATNAAVTTAATMPATDKEDGDKKKDAKVDESKIPISLDELPKRLYSHPPPALHQRLSSLSVPSPYARLEGGSDGDDAPKKAVAKIVQGKKDVPVIVSKDAVKAKNKVPLRREVSVSKNAAVKTATKATAANKTTAAALARANRASS</sequence>
<feature type="transmembrane region" description="Helical" evidence="2">
    <location>
        <begin position="232"/>
        <end position="255"/>
    </location>
</feature>
<feature type="compositionally biased region" description="Basic and acidic residues" evidence="1">
    <location>
        <begin position="387"/>
        <end position="402"/>
    </location>
</feature>
<dbReference type="InterPro" id="IPR011043">
    <property type="entry name" value="Gal_Oxase/kelch_b-propeller"/>
</dbReference>
<dbReference type="EMBL" id="JAAAIL010000194">
    <property type="protein sequence ID" value="KAG0278455.1"/>
    <property type="molecule type" value="Genomic_DNA"/>
</dbReference>
<feature type="region of interest" description="Disordered" evidence="1">
    <location>
        <begin position="270"/>
        <end position="297"/>
    </location>
</feature>
<dbReference type="InterPro" id="IPR015915">
    <property type="entry name" value="Kelch-typ_b-propeller"/>
</dbReference>
<name>A0AAD4DHL8_9FUNG</name>
<evidence type="ECO:0008006" key="5">
    <source>
        <dbReference type="Google" id="ProtNLM"/>
    </source>
</evidence>
<dbReference type="SUPFAM" id="SSF50965">
    <property type="entry name" value="Galactose oxidase, central domain"/>
    <property type="match status" value="1"/>
</dbReference>
<dbReference type="Proteomes" id="UP001194580">
    <property type="component" value="Unassembled WGS sequence"/>
</dbReference>
<evidence type="ECO:0000313" key="4">
    <source>
        <dbReference type="Proteomes" id="UP001194580"/>
    </source>
</evidence>
<keyword evidence="2" id="KW-0472">Membrane</keyword>
<reference evidence="3" key="1">
    <citation type="journal article" date="2020" name="Fungal Divers.">
        <title>Resolving the Mortierellaceae phylogeny through synthesis of multi-gene phylogenetics and phylogenomics.</title>
        <authorList>
            <person name="Vandepol N."/>
            <person name="Liber J."/>
            <person name="Desiro A."/>
            <person name="Na H."/>
            <person name="Kennedy M."/>
            <person name="Barry K."/>
            <person name="Grigoriev I.V."/>
            <person name="Miller A.N."/>
            <person name="O'Donnell K."/>
            <person name="Stajich J.E."/>
            <person name="Bonito G."/>
        </authorList>
    </citation>
    <scope>NUCLEOTIDE SEQUENCE</scope>
    <source>
        <strain evidence="3">NRRL 28262</strain>
    </source>
</reference>
<organism evidence="3 4">
    <name type="scientific">Linnemannia exigua</name>
    <dbReference type="NCBI Taxonomy" id="604196"/>
    <lineage>
        <taxon>Eukaryota</taxon>
        <taxon>Fungi</taxon>
        <taxon>Fungi incertae sedis</taxon>
        <taxon>Mucoromycota</taxon>
        <taxon>Mortierellomycotina</taxon>
        <taxon>Mortierellomycetes</taxon>
        <taxon>Mortierellales</taxon>
        <taxon>Mortierellaceae</taxon>
        <taxon>Linnemannia</taxon>
    </lineage>
</organism>
<feature type="region of interest" description="Disordered" evidence="1">
    <location>
        <begin position="309"/>
        <end position="332"/>
    </location>
</feature>
<gene>
    <name evidence="3" type="ORF">BGZ95_003954</name>
</gene>
<keyword evidence="4" id="KW-1185">Reference proteome</keyword>
<feature type="region of interest" description="Disordered" evidence="1">
    <location>
        <begin position="383"/>
        <end position="402"/>
    </location>
</feature>
<comment type="caution">
    <text evidence="3">The sequence shown here is derived from an EMBL/GenBank/DDBJ whole genome shotgun (WGS) entry which is preliminary data.</text>
</comment>